<dbReference type="SMART" id="SM00562">
    <property type="entry name" value="NDK"/>
    <property type="match status" value="1"/>
</dbReference>
<dbReference type="PROSITE" id="PS51374">
    <property type="entry name" value="NDPK_LIKE"/>
    <property type="match status" value="1"/>
</dbReference>
<feature type="compositionally biased region" description="Basic residues" evidence="5">
    <location>
        <begin position="281"/>
        <end position="293"/>
    </location>
</feature>
<evidence type="ECO:0000256" key="3">
    <source>
        <dbReference type="PROSITE-ProRule" id="PRU00706"/>
    </source>
</evidence>
<feature type="compositionally biased region" description="Basic and acidic residues" evidence="5">
    <location>
        <begin position="269"/>
        <end position="280"/>
    </location>
</feature>
<evidence type="ECO:0000313" key="7">
    <source>
        <dbReference type="EMBL" id="KAK5775946.1"/>
    </source>
</evidence>
<feature type="binding site" evidence="3">
    <location>
        <position position="105"/>
    </location>
    <ligand>
        <name>ATP</name>
        <dbReference type="ChEBI" id="CHEBI:30616"/>
    </ligand>
</feature>
<dbReference type="InterPro" id="IPR001564">
    <property type="entry name" value="Nucleoside_diP_kinase"/>
</dbReference>
<dbReference type="Gene3D" id="3.30.70.141">
    <property type="entry name" value="Nucleoside diphosphate kinase-like domain"/>
    <property type="match status" value="1"/>
</dbReference>
<dbReference type="CDD" id="cd04413">
    <property type="entry name" value="NDPk_I"/>
    <property type="match status" value="1"/>
</dbReference>
<feature type="region of interest" description="Disordered" evidence="5">
    <location>
        <begin position="269"/>
        <end position="293"/>
    </location>
</feature>
<dbReference type="SUPFAM" id="SSF50814">
    <property type="entry name" value="Lipocalins"/>
    <property type="match status" value="1"/>
</dbReference>
<gene>
    <name evidence="7" type="ORF">PVK06_043902</name>
</gene>
<feature type="compositionally biased region" description="Basic and acidic residues" evidence="5">
    <location>
        <begin position="26"/>
        <end position="48"/>
    </location>
</feature>
<dbReference type="PRINTS" id="PR01243">
    <property type="entry name" value="NUCDPKINASE"/>
</dbReference>
<dbReference type="HAMAP" id="MF_00451">
    <property type="entry name" value="NDP_kinase"/>
    <property type="match status" value="1"/>
</dbReference>
<feature type="binding site" evidence="3">
    <location>
        <position position="150"/>
    </location>
    <ligand>
        <name>ATP</name>
        <dbReference type="ChEBI" id="CHEBI:30616"/>
    </ligand>
</feature>
<keyword evidence="8" id="KW-1185">Reference proteome</keyword>
<feature type="binding site" evidence="3">
    <location>
        <position position="133"/>
    </location>
    <ligand>
        <name>ATP</name>
        <dbReference type="ChEBI" id="CHEBI:30616"/>
    </ligand>
</feature>
<feature type="active site" description="Pros-phosphohistidine intermediate" evidence="3">
    <location>
        <position position="163"/>
    </location>
</feature>
<dbReference type="InterPro" id="IPR036850">
    <property type="entry name" value="NDK-like_dom_sf"/>
</dbReference>
<feature type="binding site" evidence="3">
    <location>
        <position position="160"/>
    </location>
    <ligand>
        <name>ATP</name>
        <dbReference type="ChEBI" id="CHEBI:30616"/>
    </ligand>
</feature>
<dbReference type="PANTHER" id="PTHR36025">
    <property type="entry name" value="DIHYDROOROTATE DEHYDROGENASE (DUF3598)"/>
    <property type="match status" value="1"/>
</dbReference>
<reference evidence="7 8" key="1">
    <citation type="submission" date="2023-03" db="EMBL/GenBank/DDBJ databases">
        <title>WGS of Gossypium arboreum.</title>
        <authorList>
            <person name="Yu D."/>
        </authorList>
    </citation>
    <scope>NUCLEOTIDE SEQUENCE [LARGE SCALE GENOMIC DNA]</scope>
    <source>
        <tissue evidence="7">Leaf</tissue>
    </source>
</reference>
<feature type="binding site" evidence="3">
    <location>
        <position position="57"/>
    </location>
    <ligand>
        <name>ATP</name>
        <dbReference type="ChEBI" id="CHEBI:30616"/>
    </ligand>
</feature>
<dbReference type="EMBL" id="JARKNE010000012">
    <property type="protein sequence ID" value="KAK5775946.1"/>
    <property type="molecule type" value="Genomic_DNA"/>
</dbReference>
<evidence type="ECO:0000256" key="4">
    <source>
        <dbReference type="RuleBase" id="RU004011"/>
    </source>
</evidence>
<organism evidence="7 8">
    <name type="scientific">Gossypium arboreum</name>
    <name type="common">Tree cotton</name>
    <name type="synonym">Gossypium nanking</name>
    <dbReference type="NCBI Taxonomy" id="29729"/>
    <lineage>
        <taxon>Eukaryota</taxon>
        <taxon>Viridiplantae</taxon>
        <taxon>Streptophyta</taxon>
        <taxon>Embryophyta</taxon>
        <taxon>Tracheophyta</taxon>
        <taxon>Spermatophyta</taxon>
        <taxon>Magnoliopsida</taxon>
        <taxon>eudicotyledons</taxon>
        <taxon>Gunneridae</taxon>
        <taxon>Pentapetalae</taxon>
        <taxon>rosids</taxon>
        <taxon>malvids</taxon>
        <taxon>Malvales</taxon>
        <taxon>Malvaceae</taxon>
        <taxon>Malvoideae</taxon>
        <taxon>Gossypium</taxon>
    </lineage>
</organism>
<comment type="caution">
    <text evidence="7">The sequence shown here is derived from an EMBL/GenBank/DDBJ whole genome shotgun (WGS) entry which is preliminary data.</text>
</comment>
<feature type="region of interest" description="Disordered" evidence="5">
    <location>
        <begin position="23"/>
        <end position="48"/>
    </location>
</feature>
<dbReference type="PANTHER" id="PTHR36025:SF1">
    <property type="entry name" value="DIHYDROOROTATE DEHYDROGENASE (DUF3598)"/>
    <property type="match status" value="1"/>
</dbReference>
<evidence type="ECO:0000259" key="6">
    <source>
        <dbReference type="SMART" id="SM00562"/>
    </source>
</evidence>
<dbReference type="NCBIfam" id="NF001908">
    <property type="entry name" value="PRK00668.1"/>
    <property type="match status" value="1"/>
</dbReference>
<accession>A0ABR0MQ17</accession>
<dbReference type="InterPro" id="IPR023005">
    <property type="entry name" value="Nucleoside_diP_kinase_AS"/>
</dbReference>
<comment type="catalytic activity">
    <reaction evidence="1">
        <text>a 2'-deoxyribonucleoside 5'-diphosphate + ATP = a 2'-deoxyribonucleoside 5'-triphosphate + ADP</text>
        <dbReference type="Rhea" id="RHEA:44640"/>
        <dbReference type="ChEBI" id="CHEBI:30616"/>
        <dbReference type="ChEBI" id="CHEBI:61560"/>
        <dbReference type="ChEBI" id="CHEBI:73316"/>
        <dbReference type="ChEBI" id="CHEBI:456216"/>
        <dbReference type="EC" id="2.7.4.6"/>
    </reaction>
</comment>
<feature type="domain" description="Nucleoside diphosphate kinase-like" evidence="6">
    <location>
        <begin position="49"/>
        <end position="186"/>
    </location>
</feature>
<evidence type="ECO:0000313" key="8">
    <source>
        <dbReference type="Proteomes" id="UP001358586"/>
    </source>
</evidence>
<comment type="catalytic activity">
    <reaction evidence="2">
        <text>a ribonucleoside 5'-diphosphate + ATP = a ribonucleoside 5'-triphosphate + ADP</text>
        <dbReference type="Rhea" id="RHEA:18113"/>
        <dbReference type="ChEBI" id="CHEBI:30616"/>
        <dbReference type="ChEBI" id="CHEBI:57930"/>
        <dbReference type="ChEBI" id="CHEBI:61557"/>
        <dbReference type="ChEBI" id="CHEBI:456216"/>
        <dbReference type="EC" id="2.7.4.6"/>
    </reaction>
</comment>
<evidence type="ECO:0000256" key="1">
    <source>
        <dbReference type="ARBA" id="ARBA00000082"/>
    </source>
</evidence>
<dbReference type="InterPro" id="IPR012674">
    <property type="entry name" value="Calycin"/>
</dbReference>
<dbReference type="Proteomes" id="UP001358586">
    <property type="component" value="Chromosome 12"/>
</dbReference>
<feature type="binding site" evidence="3">
    <location>
        <position position="139"/>
    </location>
    <ligand>
        <name>ATP</name>
        <dbReference type="ChEBI" id="CHEBI:30616"/>
    </ligand>
</feature>
<dbReference type="PROSITE" id="PS00469">
    <property type="entry name" value="NDPK"/>
    <property type="match status" value="1"/>
</dbReference>
<dbReference type="SUPFAM" id="SSF54919">
    <property type="entry name" value="Nucleoside diphosphate kinase, NDK"/>
    <property type="match status" value="1"/>
</dbReference>
<dbReference type="Pfam" id="PF00334">
    <property type="entry name" value="NDK"/>
    <property type="match status" value="1"/>
</dbReference>
<sequence length="691" mass="77561">MTIGSRVFAISVERWQRQALSDVPADVERSSDDCAETEQSRQTRKEEKMEQTFIMIKPDGVQRGLVGEIIGRFEKKGFYLKGLKLISVDRSFAEKHYADLSAKPFFNGLVEYIISGPVVAMIWEGKNVVTTGRKIIGATNPAESAPGTIRGDFGIDIGRNVIHGSDSVESARKEIALWFPECPVNWQSSLHPWIYELSWSCVESSYYNATVECEQIYPSPEYAITMSPPLQEFLFSQNRPSDSHNKTTPKGKVTVKGKKENVWSIDNDMAKAEKENDKGNTKQRRRKKGKKVVKGRKNKLGRVLVSGSMLMEVETVLQTQEPVIKPAWNTFASSVSGIWKGVGAVFSPITAEMEPIEVGSRNEYLYDCYMLTRVEAVLPPTGKTSEIHRKINWVTLNPHGEVPEHVGVRVGNKEESGVEKPTLPPKGNDGTMNHVLPRFGSFDLTTSDVMEEDVMGIEPGLVFFEDGSYSRGPLDIPVGEVDDSNYYLSPTFKFEQCLVKGCHKRLRIVHTIEFGNGGSDVLIMRVATYEEEWVSPAKIQLESVSDPEFDLKPFSQRKRTQPSELVGPWKVFEVSATPIYGDETVAAESNGTPYVYLCTETIKKRSLPESSVYFREEEVLDMQDVTVLWLPGGVTSYVDVSNDGTLTIGVGWYSDEGINLVMERDYGIDGKLKEVRWKSEVKRRWSHPVSL</sequence>
<proteinExistence type="inferred from homology"/>
<name>A0ABR0MQ17_GOSAR</name>
<evidence type="ECO:0000256" key="2">
    <source>
        <dbReference type="ARBA" id="ARBA00000937"/>
    </source>
</evidence>
<dbReference type="InterPro" id="IPR034907">
    <property type="entry name" value="NDK-like_dom"/>
</dbReference>
<evidence type="ECO:0000256" key="5">
    <source>
        <dbReference type="SAM" id="MobiDB-lite"/>
    </source>
</evidence>
<protein>
    <recommendedName>
        <fullName evidence="6">Nucleoside diphosphate kinase-like domain-containing protein</fullName>
    </recommendedName>
</protein>
<comment type="similarity">
    <text evidence="3 4">Belongs to the NDK family.</text>
</comment>